<dbReference type="PANTHER" id="PTHR28617:SF1">
    <property type="entry name" value="CILIA- AND FLAGELLA-ASSOCIATED PROTEIN 77"/>
    <property type="match status" value="1"/>
</dbReference>
<evidence type="ECO:0000313" key="2">
    <source>
        <dbReference type="EMBL" id="CAD8757128.1"/>
    </source>
</evidence>
<name>A0A7S0UAN9_HEMAN</name>
<dbReference type="EMBL" id="HBFK01039013">
    <property type="protein sequence ID" value="CAD8757128.1"/>
    <property type="molecule type" value="Transcribed_RNA"/>
</dbReference>
<accession>A0A7S0UAN9</accession>
<dbReference type="InterPro" id="IPR029147">
    <property type="entry name" value="CFAP77"/>
</dbReference>
<proteinExistence type="predicted"/>
<evidence type="ECO:0000256" key="1">
    <source>
        <dbReference type="SAM" id="MobiDB-lite"/>
    </source>
</evidence>
<organism evidence="2">
    <name type="scientific">Hemiselmis andersenii</name>
    <name type="common">Cryptophyte alga</name>
    <dbReference type="NCBI Taxonomy" id="464988"/>
    <lineage>
        <taxon>Eukaryota</taxon>
        <taxon>Cryptophyceae</taxon>
        <taxon>Cryptomonadales</taxon>
        <taxon>Hemiselmidaceae</taxon>
        <taxon>Hemiselmis</taxon>
    </lineage>
</organism>
<reference evidence="2" key="1">
    <citation type="submission" date="2021-01" db="EMBL/GenBank/DDBJ databases">
        <authorList>
            <person name="Corre E."/>
            <person name="Pelletier E."/>
            <person name="Niang G."/>
            <person name="Scheremetjew M."/>
            <person name="Finn R."/>
            <person name="Kale V."/>
            <person name="Holt S."/>
            <person name="Cochrane G."/>
            <person name="Meng A."/>
            <person name="Brown T."/>
            <person name="Cohen L."/>
        </authorList>
    </citation>
    <scope>NUCLEOTIDE SEQUENCE</scope>
    <source>
        <strain evidence="2">CCMP441</strain>
    </source>
</reference>
<dbReference type="AlphaFoldDB" id="A0A7S0UAN9"/>
<evidence type="ECO:0008006" key="3">
    <source>
        <dbReference type="Google" id="ProtNLM"/>
    </source>
</evidence>
<sequence length="196" mass="21324">MGRSKLPNPLLLPIEVGRPKIPSVDLPPPDHTYGIKSDLGGEGAGAVIGAWAEHAANAAVQPGRDFRQLNRMAISKGAGSNAQQVAQFRRTHDARLKGGHEKGTLPAHALPSSQDPNFSYGIKSGVRVSMDALMANQYQNDWVAEQGKKEDQYQMARKSIPVTHTRASLGHRYVEPVVDDRPPFKMKKFANVGARV</sequence>
<dbReference type="Pfam" id="PF14825">
    <property type="entry name" value="CFAP77"/>
    <property type="match status" value="1"/>
</dbReference>
<feature type="region of interest" description="Disordered" evidence="1">
    <location>
        <begin position="97"/>
        <end position="116"/>
    </location>
</feature>
<protein>
    <recommendedName>
        <fullName evidence="3">Flagellar associated protein</fullName>
    </recommendedName>
</protein>
<gene>
    <name evidence="2" type="ORF">HAND1043_LOCUS23640</name>
</gene>
<dbReference type="PANTHER" id="PTHR28617">
    <property type="entry name" value="CILIA- AND FLAGELLA-ASSOCIATED PROTEIN 77"/>
    <property type="match status" value="1"/>
</dbReference>